<evidence type="ECO:0000256" key="1">
    <source>
        <dbReference type="ARBA" id="ARBA00009428"/>
    </source>
</evidence>
<evidence type="ECO:0000313" key="4">
    <source>
        <dbReference type="Proteomes" id="UP001185028"/>
    </source>
</evidence>
<dbReference type="InterPro" id="IPR050712">
    <property type="entry name" value="NAD(P)H-dep_reductase"/>
</dbReference>
<gene>
    <name evidence="3" type="ORF">JOC58_004667</name>
</gene>
<dbReference type="PANTHER" id="PTHR30543:SF21">
    <property type="entry name" value="NAD(P)H-DEPENDENT FMN REDUCTASE LOT6"/>
    <property type="match status" value="1"/>
</dbReference>
<name>A0ABU1J5E5_9BACL</name>
<accession>A0ABU1J5E5</accession>
<keyword evidence="4" id="KW-1185">Reference proteome</keyword>
<dbReference type="SUPFAM" id="SSF52218">
    <property type="entry name" value="Flavoproteins"/>
    <property type="match status" value="1"/>
</dbReference>
<dbReference type="PANTHER" id="PTHR30543">
    <property type="entry name" value="CHROMATE REDUCTASE"/>
    <property type="match status" value="1"/>
</dbReference>
<dbReference type="RefSeq" id="WP_188778697.1">
    <property type="nucleotide sequence ID" value="NZ_BMMB01000022.1"/>
</dbReference>
<dbReference type="InterPro" id="IPR005025">
    <property type="entry name" value="FMN_Rdtase-like_dom"/>
</dbReference>
<dbReference type="Proteomes" id="UP001185028">
    <property type="component" value="Unassembled WGS sequence"/>
</dbReference>
<reference evidence="3 4" key="1">
    <citation type="submission" date="2023-07" db="EMBL/GenBank/DDBJ databases">
        <title>Genomic Encyclopedia of Type Strains, Phase IV (KMG-IV): sequencing the most valuable type-strain genomes for metagenomic binning, comparative biology and taxonomic classification.</title>
        <authorList>
            <person name="Goeker M."/>
        </authorList>
    </citation>
    <scope>NUCLEOTIDE SEQUENCE [LARGE SCALE GENOMIC DNA]</scope>
    <source>
        <strain evidence="3 4">DSM 22170</strain>
    </source>
</reference>
<evidence type="ECO:0000259" key="2">
    <source>
        <dbReference type="Pfam" id="PF03358"/>
    </source>
</evidence>
<dbReference type="Gene3D" id="3.40.50.360">
    <property type="match status" value="1"/>
</dbReference>
<dbReference type="Pfam" id="PF03358">
    <property type="entry name" value="FMN_red"/>
    <property type="match status" value="1"/>
</dbReference>
<comment type="similarity">
    <text evidence="1">Belongs to the azoreductase type 2 family.</text>
</comment>
<organism evidence="3 4">
    <name type="scientific">Paenibacillus hunanensis</name>
    <dbReference type="NCBI Taxonomy" id="539262"/>
    <lineage>
        <taxon>Bacteria</taxon>
        <taxon>Bacillati</taxon>
        <taxon>Bacillota</taxon>
        <taxon>Bacilli</taxon>
        <taxon>Bacillales</taxon>
        <taxon>Paenibacillaceae</taxon>
        <taxon>Paenibacillus</taxon>
    </lineage>
</organism>
<dbReference type="InterPro" id="IPR029039">
    <property type="entry name" value="Flavoprotein-like_sf"/>
</dbReference>
<feature type="domain" description="NADPH-dependent FMN reductase-like" evidence="2">
    <location>
        <begin position="1"/>
        <end position="142"/>
    </location>
</feature>
<protein>
    <submittedName>
        <fullName evidence="3">NAD(P)H-dependent FMN reductase</fullName>
    </submittedName>
</protein>
<sequence>MKVTLIAGSTRPDASTTKLCHYIARLLNEKGHETEVFNLQEHVLPLYGPGEAYGHEEVQKLSAAAKSADALVLATPEYHGSLSGVLKNALDFLNSDFFNNKAVLSANSAGGVVGTASLLHLQTIVRNLHGINCPEWISIGGAQREFDAEGAPVDEGAELRIRTAVASFADLAEKLNKVFE</sequence>
<comment type="caution">
    <text evidence="3">The sequence shown here is derived from an EMBL/GenBank/DDBJ whole genome shotgun (WGS) entry which is preliminary data.</text>
</comment>
<evidence type="ECO:0000313" key="3">
    <source>
        <dbReference type="EMBL" id="MDR6246722.1"/>
    </source>
</evidence>
<proteinExistence type="inferred from homology"/>
<dbReference type="EMBL" id="JAVDQH010000038">
    <property type="protein sequence ID" value="MDR6246722.1"/>
    <property type="molecule type" value="Genomic_DNA"/>
</dbReference>